<reference evidence="14" key="1">
    <citation type="submission" date="2025-08" db="UniProtKB">
        <authorList>
            <consortium name="Ensembl"/>
        </authorList>
    </citation>
    <scope>IDENTIFICATION</scope>
</reference>
<dbReference type="PANTHER" id="PTHR10915">
    <property type="entry name" value="SYNDECAN"/>
    <property type="match status" value="1"/>
</dbReference>
<feature type="compositionally biased region" description="Acidic residues" evidence="10">
    <location>
        <begin position="58"/>
        <end position="75"/>
    </location>
</feature>
<evidence type="ECO:0000256" key="4">
    <source>
        <dbReference type="ARBA" id="ARBA00022692"/>
    </source>
</evidence>
<evidence type="ECO:0000256" key="12">
    <source>
        <dbReference type="SAM" id="SignalP"/>
    </source>
</evidence>
<accession>A0A8C1QP20</accession>
<organism evidence="14 15">
    <name type="scientific">Cyprinus carpio</name>
    <name type="common">Common carp</name>
    <dbReference type="NCBI Taxonomy" id="7962"/>
    <lineage>
        <taxon>Eukaryota</taxon>
        <taxon>Metazoa</taxon>
        <taxon>Chordata</taxon>
        <taxon>Craniata</taxon>
        <taxon>Vertebrata</taxon>
        <taxon>Euteleostomi</taxon>
        <taxon>Actinopterygii</taxon>
        <taxon>Neopterygii</taxon>
        <taxon>Teleostei</taxon>
        <taxon>Ostariophysi</taxon>
        <taxon>Cypriniformes</taxon>
        <taxon>Cyprinidae</taxon>
        <taxon>Cyprininae</taxon>
        <taxon>Cyprinus</taxon>
    </lineage>
</organism>
<dbReference type="GO" id="GO:0016020">
    <property type="term" value="C:membrane"/>
    <property type="evidence" value="ECO:0007669"/>
    <property type="project" value="UniProtKB-SubCell"/>
</dbReference>
<dbReference type="InterPro" id="IPR027789">
    <property type="entry name" value="Syndecan/Neurexin_dom"/>
</dbReference>
<keyword evidence="8" id="KW-0325">Glycoprotein</keyword>
<evidence type="ECO:0000256" key="1">
    <source>
        <dbReference type="ARBA" id="ARBA00004479"/>
    </source>
</evidence>
<dbReference type="PANTHER" id="PTHR10915:SF3">
    <property type="entry name" value="SYNDECAN-4"/>
    <property type="match status" value="1"/>
</dbReference>
<dbReference type="GO" id="GO:0016477">
    <property type="term" value="P:cell migration"/>
    <property type="evidence" value="ECO:0007669"/>
    <property type="project" value="TreeGrafter"/>
</dbReference>
<protein>
    <submittedName>
        <fullName evidence="14">Syndecan 4</fullName>
    </submittedName>
</protein>
<dbReference type="GO" id="GO:0009986">
    <property type="term" value="C:cell surface"/>
    <property type="evidence" value="ECO:0007669"/>
    <property type="project" value="TreeGrafter"/>
</dbReference>
<dbReference type="AlphaFoldDB" id="A0A8C1QP20"/>
<evidence type="ECO:0000256" key="10">
    <source>
        <dbReference type="SAM" id="MobiDB-lite"/>
    </source>
</evidence>
<keyword evidence="6 11" id="KW-1133">Transmembrane helix</keyword>
<dbReference type="InterPro" id="IPR001050">
    <property type="entry name" value="Syndecan"/>
</dbReference>
<keyword evidence="15" id="KW-1185">Reference proteome</keyword>
<feature type="chain" id="PRO_5034208459" evidence="12">
    <location>
        <begin position="19"/>
        <end position="209"/>
    </location>
</feature>
<evidence type="ECO:0000256" key="3">
    <source>
        <dbReference type="ARBA" id="ARBA00010241"/>
    </source>
</evidence>
<comment type="similarity">
    <text evidence="2">Belongs to the syndecan proteoglycan family.</text>
</comment>
<feature type="domain" description="Syndecan/Neurexin" evidence="13">
    <location>
        <begin position="147"/>
        <end position="207"/>
    </location>
</feature>
<feature type="signal peptide" evidence="12">
    <location>
        <begin position="1"/>
        <end position="18"/>
    </location>
</feature>
<dbReference type="Ensembl" id="ENSCCRT00010059819.1">
    <property type="protein sequence ID" value="ENSCCRP00010054597.1"/>
    <property type="gene ID" value="ENSCCRG00010023147.1"/>
</dbReference>
<evidence type="ECO:0000256" key="11">
    <source>
        <dbReference type="SAM" id="Phobius"/>
    </source>
</evidence>
<evidence type="ECO:0000256" key="5">
    <source>
        <dbReference type="ARBA" id="ARBA00022974"/>
    </source>
</evidence>
<name>A0A8C1QP20_CYPCA</name>
<feature type="region of interest" description="Disordered" evidence="10">
    <location>
        <begin position="21"/>
        <end position="86"/>
    </location>
</feature>
<sequence>MLKVYLMLVLSVAAAVSAESVRETETWVPLKNRSPHDDLESSGDSPNEDFEFANLNPTDDEDGFDNEDEDDDDYDGSGSGFSEEPIDDETVLFSNNQIPDLGGPFEPRPTIKNDVLIKNNEVVLPGAPNQDGDQLSNVLMTHAGDDSLFNNTVVLAAVIAGGAVGLILAILLIALLVHFVLRIKKKDEGSYDLGKTPIYKKAPTTEFYA</sequence>
<evidence type="ECO:0000256" key="9">
    <source>
        <dbReference type="ARBA" id="ARBA00023207"/>
    </source>
</evidence>
<keyword evidence="4 11" id="KW-0812">Transmembrane</keyword>
<evidence type="ECO:0000256" key="7">
    <source>
        <dbReference type="ARBA" id="ARBA00023136"/>
    </source>
</evidence>
<keyword evidence="5" id="KW-0654">Proteoglycan</keyword>
<evidence type="ECO:0000256" key="8">
    <source>
        <dbReference type="ARBA" id="ARBA00023180"/>
    </source>
</evidence>
<keyword evidence="9" id="KW-0357">Heparan sulfate</keyword>
<feature type="transmembrane region" description="Helical" evidence="11">
    <location>
        <begin position="153"/>
        <end position="181"/>
    </location>
</feature>
<keyword evidence="7 11" id="KW-0472">Membrane</keyword>
<evidence type="ECO:0000313" key="15">
    <source>
        <dbReference type="Proteomes" id="UP000694427"/>
    </source>
</evidence>
<evidence type="ECO:0000259" key="13">
    <source>
        <dbReference type="Pfam" id="PF01034"/>
    </source>
</evidence>
<reference evidence="14" key="2">
    <citation type="submission" date="2025-09" db="UniProtKB">
        <authorList>
            <consortium name="Ensembl"/>
        </authorList>
    </citation>
    <scope>IDENTIFICATION</scope>
</reference>
<dbReference type="Pfam" id="PF01034">
    <property type="entry name" value="Syndecan"/>
    <property type="match status" value="1"/>
</dbReference>
<evidence type="ECO:0000256" key="2">
    <source>
        <dbReference type="ARBA" id="ARBA00005343"/>
    </source>
</evidence>
<comment type="subcellular location">
    <subcellularLocation>
        <location evidence="1">Membrane</location>
        <topology evidence="1">Single-pass type I membrane protein</topology>
    </subcellularLocation>
</comment>
<evidence type="ECO:0000313" key="14">
    <source>
        <dbReference type="Ensembl" id="ENSCCRP00010054597.1"/>
    </source>
</evidence>
<proteinExistence type="inferred from homology"/>
<evidence type="ECO:0000256" key="6">
    <source>
        <dbReference type="ARBA" id="ARBA00022989"/>
    </source>
</evidence>
<dbReference type="Proteomes" id="UP000694427">
    <property type="component" value="Unplaced"/>
</dbReference>
<comment type="similarity">
    <text evidence="3">Belongs to the neurexin family.</text>
</comment>
<keyword evidence="12" id="KW-0732">Signal</keyword>